<evidence type="ECO:0000256" key="6">
    <source>
        <dbReference type="SAM" id="MobiDB-lite"/>
    </source>
</evidence>
<keyword evidence="2" id="KW-1003">Cell membrane</keyword>
<feature type="region of interest" description="Disordered" evidence="6">
    <location>
        <begin position="570"/>
        <end position="600"/>
    </location>
</feature>
<dbReference type="InterPro" id="IPR032689">
    <property type="entry name" value="TraG-D_C"/>
</dbReference>
<dbReference type="SUPFAM" id="SSF52540">
    <property type="entry name" value="P-loop containing nucleoside triphosphate hydrolases"/>
    <property type="match status" value="1"/>
</dbReference>
<evidence type="ECO:0000256" key="2">
    <source>
        <dbReference type="ARBA" id="ARBA00022475"/>
    </source>
</evidence>
<dbReference type="CDD" id="cd01127">
    <property type="entry name" value="TrwB_TraG_TraD_VirD4"/>
    <property type="match status" value="1"/>
</dbReference>
<evidence type="ECO:0000256" key="5">
    <source>
        <dbReference type="ARBA" id="ARBA00023136"/>
    </source>
</evidence>
<keyword evidence="4 7" id="KW-1133">Transmembrane helix</keyword>
<dbReference type="Gene3D" id="3.40.50.300">
    <property type="entry name" value="P-loop containing nucleotide triphosphate hydrolases"/>
    <property type="match status" value="1"/>
</dbReference>
<feature type="compositionally biased region" description="Low complexity" evidence="6">
    <location>
        <begin position="571"/>
        <end position="589"/>
    </location>
</feature>
<evidence type="ECO:0000313" key="10">
    <source>
        <dbReference type="Proteomes" id="UP000766570"/>
    </source>
</evidence>
<comment type="caution">
    <text evidence="9">The sequence shown here is derived from an EMBL/GenBank/DDBJ whole genome shotgun (WGS) entry which is preliminary data.</text>
</comment>
<reference evidence="9 10" key="1">
    <citation type="submission" date="2021-03" db="EMBL/GenBank/DDBJ databases">
        <title>Sequencing the genomes of 1000 actinobacteria strains.</title>
        <authorList>
            <person name="Klenk H.-P."/>
        </authorList>
    </citation>
    <scope>NUCLEOTIDE SEQUENCE [LARGE SCALE GENOMIC DNA]</scope>
    <source>
        <strain evidence="9 10">DSM 15454</strain>
    </source>
</reference>
<evidence type="ECO:0000256" key="1">
    <source>
        <dbReference type="ARBA" id="ARBA00004651"/>
    </source>
</evidence>
<evidence type="ECO:0000256" key="4">
    <source>
        <dbReference type="ARBA" id="ARBA00022989"/>
    </source>
</evidence>
<feature type="transmembrane region" description="Helical" evidence="7">
    <location>
        <begin position="71"/>
        <end position="94"/>
    </location>
</feature>
<feature type="domain" description="TraD/TraG TraM recognition site" evidence="8">
    <location>
        <begin position="416"/>
        <end position="533"/>
    </location>
</feature>
<dbReference type="PANTHER" id="PTHR37937">
    <property type="entry name" value="CONJUGATIVE TRANSFER: DNA TRANSPORT"/>
    <property type="match status" value="1"/>
</dbReference>
<feature type="compositionally biased region" description="Polar residues" evidence="6">
    <location>
        <begin position="502"/>
        <end position="516"/>
    </location>
</feature>
<keyword evidence="5 7" id="KW-0472">Membrane</keyword>
<feature type="transmembrane region" description="Helical" evidence="7">
    <location>
        <begin position="16"/>
        <end position="37"/>
    </location>
</feature>
<name>A0ABS4WJV0_9MICC</name>
<feature type="region of interest" description="Disordered" evidence="6">
    <location>
        <begin position="502"/>
        <end position="524"/>
    </location>
</feature>
<keyword evidence="3 7" id="KW-0812">Transmembrane</keyword>
<evidence type="ECO:0000256" key="3">
    <source>
        <dbReference type="ARBA" id="ARBA00022692"/>
    </source>
</evidence>
<proteinExistence type="predicted"/>
<evidence type="ECO:0000256" key="7">
    <source>
        <dbReference type="SAM" id="Phobius"/>
    </source>
</evidence>
<accession>A0ABS4WJV0</accession>
<keyword evidence="10" id="KW-1185">Reference proteome</keyword>
<evidence type="ECO:0000259" key="8">
    <source>
        <dbReference type="Pfam" id="PF12696"/>
    </source>
</evidence>
<dbReference type="InterPro" id="IPR051539">
    <property type="entry name" value="T4SS-coupling_protein"/>
</dbReference>
<protein>
    <submittedName>
        <fullName evidence="9">Type IV secretory pathway TraG/TraD family ATPase VirD4</fullName>
    </submittedName>
</protein>
<organism evidence="9 10">
    <name type="scientific">Paeniglutamicibacter psychrophenolicus</name>
    <dbReference type="NCBI Taxonomy" id="257454"/>
    <lineage>
        <taxon>Bacteria</taxon>
        <taxon>Bacillati</taxon>
        <taxon>Actinomycetota</taxon>
        <taxon>Actinomycetes</taxon>
        <taxon>Micrococcales</taxon>
        <taxon>Micrococcaceae</taxon>
        <taxon>Paeniglutamicibacter</taxon>
    </lineage>
</organism>
<dbReference type="Pfam" id="PF12696">
    <property type="entry name" value="TraG-D_C"/>
    <property type="match status" value="1"/>
</dbReference>
<dbReference type="Proteomes" id="UP000766570">
    <property type="component" value="Unassembled WGS sequence"/>
</dbReference>
<dbReference type="InterPro" id="IPR027417">
    <property type="entry name" value="P-loop_NTPase"/>
</dbReference>
<dbReference type="PANTHER" id="PTHR37937:SF1">
    <property type="entry name" value="CONJUGATIVE TRANSFER: DNA TRANSPORT"/>
    <property type="match status" value="1"/>
</dbReference>
<gene>
    <name evidence="9" type="ORF">JOF46_004469</name>
</gene>
<evidence type="ECO:0000313" key="9">
    <source>
        <dbReference type="EMBL" id="MBP2376480.1"/>
    </source>
</evidence>
<dbReference type="EMBL" id="JAGIOE010000002">
    <property type="protein sequence ID" value="MBP2376480.1"/>
    <property type="molecule type" value="Genomic_DNA"/>
</dbReference>
<sequence length="600" mass="63837">MSAPNRKGTSGMNGQTVLPFVLVGIVVAVLGGGWLSLQLGAQLAGNPAPPTGLSVLLEGLLRGTIQWPAQATLVAIALALILVALAVTISLLAGRRGLGGKKPRVDKAAAHMGKGKDIAAYTHQGATKTAKRLGVEGTPGVFVGNLVSTNQPFYQSWEDLSLDIWGPRVGKSASRVIPAILDAPGAVVSTSNKRDVVDATRGPRSAQGPVWIFDPQQIAQEEPTWWWNPLSYVRDEDKAAKLTHHFAVASRTPGAKSDSYFDPKAEDLIASLFLAAALGEHPITDAYLWITSQDCGLAVDLLKDHDYALQAAGLASTMNLADKQKDGIFGTAEKMVQCLKNKNTLRWVAPARGGTVLNDRRPQFDPTVFAASTQTLYVLSMEGVGTAAPLTTALTVAVAEALEERGARMGGRLEVPAVFALDELANVVRWAALPDLFSHYGSRGIIVMAILQSWSQGVELWGEPGMRKIWSAANVVVYGGGVKEDAFLRTLSDLIGDYSYSSVSQSNGRGGASSSHQEGKERILDVSDLTEMERGRAVVFASGARATLVKTRPWWKTPHEDAVNESISRYASKSEPAMASAPASAPENPWITAARESGNG</sequence>
<dbReference type="RefSeq" id="WP_209912232.1">
    <property type="nucleotide sequence ID" value="NZ_BAAAMI010000027.1"/>
</dbReference>
<comment type="subcellular location">
    <subcellularLocation>
        <location evidence="1">Cell membrane</location>
        <topology evidence="1">Multi-pass membrane protein</topology>
    </subcellularLocation>
</comment>